<dbReference type="InterPro" id="IPR006665">
    <property type="entry name" value="OmpA-like"/>
</dbReference>
<dbReference type="InterPro" id="IPR050330">
    <property type="entry name" value="Bact_OuterMem_StrucFunc"/>
</dbReference>
<dbReference type="GO" id="GO:0051301">
    <property type="term" value="P:cell division"/>
    <property type="evidence" value="ECO:0007669"/>
    <property type="project" value="UniProtKB-UniRule"/>
</dbReference>
<dbReference type="PROSITE" id="PS51123">
    <property type="entry name" value="OMPA_2"/>
    <property type="match status" value="1"/>
</dbReference>
<name>A0A2N5CWG0_9CAUL</name>
<dbReference type="OrthoDB" id="9809164at2"/>
<dbReference type="RefSeq" id="WP_101712328.1">
    <property type="nucleotide sequence ID" value="NZ_CP026100.1"/>
</dbReference>
<gene>
    <name evidence="8 13" type="primary">pal</name>
    <name evidence="12" type="ORF">C1707_00710</name>
    <name evidence="13" type="ORF">CFHF_07175</name>
</gene>
<dbReference type="PROSITE" id="PS51257">
    <property type="entry name" value="PROKAR_LIPOPROTEIN"/>
    <property type="match status" value="1"/>
</dbReference>
<dbReference type="Proteomes" id="UP000281192">
    <property type="component" value="Chromosome"/>
</dbReference>
<evidence type="ECO:0000256" key="9">
    <source>
        <dbReference type="SAM" id="MobiDB-lite"/>
    </source>
</evidence>
<keyword evidence="7 8" id="KW-0131">Cell cycle</keyword>
<evidence type="ECO:0000256" key="5">
    <source>
        <dbReference type="ARBA" id="ARBA00023237"/>
    </source>
</evidence>
<evidence type="ECO:0000256" key="10">
    <source>
        <dbReference type="SAM" id="SignalP"/>
    </source>
</evidence>
<feature type="signal peptide" evidence="10">
    <location>
        <begin position="1"/>
        <end position="27"/>
    </location>
</feature>
<organism evidence="13 14">
    <name type="scientific">Caulobacter flavus</name>
    <dbReference type="NCBI Taxonomy" id="1679497"/>
    <lineage>
        <taxon>Bacteria</taxon>
        <taxon>Pseudomonadati</taxon>
        <taxon>Pseudomonadota</taxon>
        <taxon>Alphaproteobacteria</taxon>
        <taxon>Caulobacterales</taxon>
        <taxon>Caulobacteraceae</taxon>
        <taxon>Caulobacter</taxon>
    </lineage>
</organism>
<dbReference type="InterPro" id="IPR036737">
    <property type="entry name" value="OmpA-like_sf"/>
</dbReference>
<feature type="chain" id="PRO_5043780788" description="Peptidoglycan-associated lipoprotein" evidence="10">
    <location>
        <begin position="28"/>
        <end position="190"/>
    </location>
</feature>
<reference evidence="12 15" key="2">
    <citation type="submission" date="2018-01" db="EMBL/GenBank/DDBJ databases">
        <title>Complete genome sequence of Caulobacter flavus RHGG3.</title>
        <authorList>
            <person name="Yang E."/>
        </authorList>
    </citation>
    <scope>NUCLEOTIDE SEQUENCE [LARGE SCALE GENOMIC DNA]</scope>
    <source>
        <strain evidence="12 15">RHGG3</strain>
    </source>
</reference>
<dbReference type="EMBL" id="PJRQ01000012">
    <property type="protein sequence ID" value="PLR18096.1"/>
    <property type="molecule type" value="Genomic_DNA"/>
</dbReference>
<dbReference type="InterPro" id="IPR006664">
    <property type="entry name" value="OMP_bac"/>
</dbReference>
<keyword evidence="2 8" id="KW-0732">Signal</keyword>
<evidence type="ECO:0000313" key="15">
    <source>
        <dbReference type="Proteomes" id="UP000281192"/>
    </source>
</evidence>
<evidence type="ECO:0000256" key="2">
    <source>
        <dbReference type="ARBA" id="ARBA00022729"/>
    </source>
</evidence>
<dbReference type="HAMAP" id="MF_02204">
    <property type="entry name" value="Pal"/>
    <property type="match status" value="1"/>
</dbReference>
<keyword evidence="4 8" id="KW-0564">Palmitate</keyword>
<dbReference type="PANTHER" id="PTHR30329">
    <property type="entry name" value="STATOR ELEMENT OF FLAGELLAR MOTOR COMPLEX"/>
    <property type="match status" value="1"/>
</dbReference>
<protein>
    <recommendedName>
        <fullName evidence="8">Peptidoglycan-associated lipoprotein</fullName>
        <shortName evidence="8">PAL</shortName>
    </recommendedName>
</protein>
<proteinExistence type="inferred from homology"/>
<evidence type="ECO:0000256" key="6">
    <source>
        <dbReference type="ARBA" id="ARBA00023288"/>
    </source>
</evidence>
<evidence type="ECO:0000256" key="8">
    <source>
        <dbReference type="HAMAP-Rule" id="MF_02204"/>
    </source>
</evidence>
<evidence type="ECO:0000313" key="13">
    <source>
        <dbReference type="EMBL" id="PLR18096.1"/>
    </source>
</evidence>
<dbReference type="Proteomes" id="UP000234483">
    <property type="component" value="Unassembled WGS sequence"/>
</dbReference>
<dbReference type="Gene3D" id="3.30.1330.60">
    <property type="entry name" value="OmpA-like domain"/>
    <property type="match status" value="1"/>
</dbReference>
<dbReference type="NCBIfam" id="TIGR02802">
    <property type="entry name" value="Pal_lipo"/>
    <property type="match status" value="1"/>
</dbReference>
<evidence type="ECO:0000256" key="1">
    <source>
        <dbReference type="ARBA" id="ARBA00022618"/>
    </source>
</evidence>
<keyword evidence="3 8" id="KW-0472">Membrane</keyword>
<evidence type="ECO:0000256" key="7">
    <source>
        <dbReference type="ARBA" id="ARBA00023306"/>
    </source>
</evidence>
<comment type="subunit">
    <text evidence="8">The Tol-Pal system is composed of five core proteins: the inner membrane proteins TolA, TolQ and TolR, the periplasmic protein TolB and the outer membrane protein Pal. They form a network linking the inner and outer membranes and the peptidoglycan layer.</text>
</comment>
<evidence type="ECO:0000313" key="12">
    <source>
        <dbReference type="EMBL" id="AYV44899.1"/>
    </source>
</evidence>
<keyword evidence="5 8" id="KW-0998">Cell outer membrane</keyword>
<dbReference type="GO" id="GO:0009279">
    <property type="term" value="C:cell outer membrane"/>
    <property type="evidence" value="ECO:0007669"/>
    <property type="project" value="UniProtKB-SubCell"/>
</dbReference>
<dbReference type="PANTHER" id="PTHR30329:SF21">
    <property type="entry name" value="LIPOPROTEIN YIAD-RELATED"/>
    <property type="match status" value="1"/>
</dbReference>
<keyword evidence="15" id="KW-1185">Reference proteome</keyword>
<dbReference type="InterPro" id="IPR006690">
    <property type="entry name" value="OMPA-like_CS"/>
</dbReference>
<comment type="subcellular location">
    <subcellularLocation>
        <location evidence="8">Cell outer membrane</location>
        <topology evidence="8">Lipid-anchor</topology>
    </subcellularLocation>
</comment>
<dbReference type="EMBL" id="CP026100">
    <property type="protein sequence ID" value="AYV44899.1"/>
    <property type="molecule type" value="Genomic_DNA"/>
</dbReference>
<evidence type="ECO:0000256" key="4">
    <source>
        <dbReference type="ARBA" id="ARBA00023139"/>
    </source>
</evidence>
<evidence type="ECO:0000259" key="11">
    <source>
        <dbReference type="PROSITE" id="PS51123"/>
    </source>
</evidence>
<dbReference type="PROSITE" id="PS01068">
    <property type="entry name" value="OMPA_1"/>
    <property type="match status" value="1"/>
</dbReference>
<dbReference type="InterPro" id="IPR014169">
    <property type="entry name" value="Pal_lipo_C"/>
</dbReference>
<dbReference type="InterPro" id="IPR039001">
    <property type="entry name" value="Pal"/>
</dbReference>
<feature type="region of interest" description="Disordered" evidence="9">
    <location>
        <begin position="31"/>
        <end position="70"/>
    </location>
</feature>
<dbReference type="KEGG" id="cfh:C1707_00710"/>
<sequence length="190" mass="20415">MRRYCMSFDTKSAVRLALIGLAVASVAACTRPKPAGPVETPPAPTQPATPQQPYTPPPAPGPVDQGPLPGTVQDFVVNVGDRVYFDTDSYSVRADAQPVLAGQGQWLARYPAVRVRIEGNADERGTREYNLALGARRANAVREFLIAQGVAASRIETISFGKERPLDPGTTEDAWAKNRNARTAITEGAR</sequence>
<keyword evidence="1 8" id="KW-0132">Cell division</keyword>
<dbReference type="Pfam" id="PF00691">
    <property type="entry name" value="OmpA"/>
    <property type="match status" value="1"/>
</dbReference>
<reference evidence="13 14" key="1">
    <citation type="submission" date="2017-12" db="EMBL/GenBank/DDBJ databases">
        <title>The genome sequence of Caulobacter flavus CGMCC1 15093.</title>
        <authorList>
            <person name="Gao J."/>
            <person name="Mao X."/>
            <person name="Sun J."/>
        </authorList>
    </citation>
    <scope>NUCLEOTIDE SEQUENCE [LARGE SCALE GENOMIC DNA]</scope>
    <source>
        <strain evidence="13 14">CGMCC1 15093</strain>
    </source>
</reference>
<evidence type="ECO:0000256" key="3">
    <source>
        <dbReference type="ARBA" id="ARBA00023136"/>
    </source>
</evidence>
<dbReference type="CDD" id="cd07185">
    <property type="entry name" value="OmpA_C-like"/>
    <property type="match status" value="1"/>
</dbReference>
<keyword evidence="6 8" id="KW-0449">Lipoprotein</keyword>
<feature type="domain" description="OmpA-like" evidence="11">
    <location>
        <begin position="72"/>
        <end position="189"/>
    </location>
</feature>
<dbReference type="AlphaFoldDB" id="A0A2N5CWG0"/>
<comment type="function">
    <text evidence="8">Part of the Tol-Pal system, which plays a role in outer membrane invagination during cell division and is important for maintaining outer membrane integrity.</text>
</comment>
<evidence type="ECO:0000313" key="14">
    <source>
        <dbReference type="Proteomes" id="UP000234483"/>
    </source>
</evidence>
<accession>A0A2N5CWG0</accession>
<dbReference type="SUPFAM" id="SSF103088">
    <property type="entry name" value="OmpA-like"/>
    <property type="match status" value="1"/>
</dbReference>
<comment type="similarity">
    <text evidence="8">Belongs to the Pal lipoprotein family.</text>
</comment>
<dbReference type="PRINTS" id="PR01021">
    <property type="entry name" value="OMPADOMAIN"/>
</dbReference>